<dbReference type="eggNOG" id="ENOG502QRJ8">
    <property type="taxonomic scope" value="Eukaryota"/>
</dbReference>
<dbReference type="SMART" id="SM00365">
    <property type="entry name" value="LRR_SD22"/>
    <property type="match status" value="3"/>
</dbReference>
<dbReference type="GO" id="GO:0005524">
    <property type="term" value="F:ATP binding"/>
    <property type="evidence" value="ECO:0007669"/>
    <property type="project" value="UniProtKB-KW"/>
</dbReference>
<evidence type="ECO:0000259" key="14">
    <source>
        <dbReference type="PROSITE" id="PS50011"/>
    </source>
</evidence>
<feature type="compositionally biased region" description="Gly residues" evidence="12">
    <location>
        <begin position="515"/>
        <end position="527"/>
    </location>
</feature>
<evidence type="ECO:0000256" key="4">
    <source>
        <dbReference type="ARBA" id="ARBA00022692"/>
    </source>
</evidence>
<dbReference type="InterPro" id="IPR003591">
    <property type="entry name" value="Leu-rich_rpt_typical-subtyp"/>
</dbReference>
<keyword evidence="9 13" id="KW-1133">Transmembrane helix</keyword>
<dbReference type="EMBL" id="KI397474">
    <property type="protein sequence ID" value="ERM95551.1"/>
    <property type="molecule type" value="Genomic_DNA"/>
</dbReference>
<dbReference type="PROSITE" id="PS50011">
    <property type="entry name" value="PROTEIN_KINASE_DOM"/>
    <property type="match status" value="1"/>
</dbReference>
<dbReference type="PANTHER" id="PTHR48008">
    <property type="entry name" value="LEUCINE-RICH REPEAT RECEPTOR-LIKE PROTEIN KINASE IMK3-RELATED"/>
    <property type="match status" value="1"/>
</dbReference>
<reference evidence="16" key="1">
    <citation type="journal article" date="2013" name="Science">
        <title>The Amborella genome and the evolution of flowering plants.</title>
        <authorList>
            <consortium name="Amborella Genome Project"/>
        </authorList>
    </citation>
    <scope>NUCLEOTIDE SEQUENCE [LARGE SCALE GENOMIC DNA]</scope>
</reference>
<dbReference type="OMA" id="RFFLFAQ"/>
<dbReference type="InterPro" id="IPR013210">
    <property type="entry name" value="LRR_N_plant-typ"/>
</dbReference>
<evidence type="ECO:0000256" key="7">
    <source>
        <dbReference type="ARBA" id="ARBA00022741"/>
    </source>
</evidence>
<sequence length="844" mass="90792">MLRQKKSETKRKKREKQLILRNLPLLLQLPLVLIAVFPFQTAFSQSWDGIVVTQADYQALQAFKHALDDPKGVLRSWNDSGVGVCSGGWIGIKCVQGQVIAIQLPWKGLGGRISEQVGQLPALRKLSLHDNVIEGAFPSSLWLLPTLRGVYLFNNRLSGTIPPIVSLSPLLQTLDIRNNSFTGVIPKGFANSTRLYRLNLAYNRFVGSIPVDLTQSSSLTFLSLQNNSLSGPVPDTWGGGIRTSLDSEGSYQLQLLNLEHNSLSGPVPPSLSRLKKLEELYLGSNQINGSMPEELGELPRLRNLDLSSNSISGNLPLPLLNLSSLVQLNIGNNQISSTIPEAINKLEKLSVLVLKHNRINGSIPSSLSKISGLSQLDLSENNLTGRIPPSLADLPNLDSLNVSYNNLSGSVPPLLSLKFNSSSFKGNLQLCGYSPSVPCSAPPHPPFPPPSNPPNSHKKELTKREKILIIVGGVLLVFVLLLCCLLILCWVSRERKKTNGKGGNGAGAKGVAPPVGGGGGEEGGGEAGGKLVHFDGPLAFTADDLLCATAEVMGKSTYGTVYKATLEDGNQVAVKRLRERISKGQREFEAEAGTLGKIRHPNLLPLRAYYWGPKDEKLLVFDFMPGGSLAAFLHARGPETPIDWSTRMNIAISTARGLHHLHTRENIVHGNLTAGNILLDEDRNAKIADFGLSRLMTAAANSNVIATAGALGYRAPELSKLKKASTKTDIYSLGVVLLELLTGKAPSDASSTGASLPEWVASIVKEEWTNEVFDLELIRDSANTGDELLNTLKLALHCVDPSPSARPDIEHVLHQLEEIKPELAATQPEAGATTSTTEAAASAS</sequence>
<keyword evidence="8" id="KW-0067">ATP-binding</keyword>
<dbReference type="FunFam" id="3.80.10.10:FF:000062">
    <property type="entry name" value="protein STRUBBELIG-RECEPTOR FAMILY 3"/>
    <property type="match status" value="1"/>
</dbReference>
<keyword evidence="2" id="KW-0597">Phosphoprotein</keyword>
<dbReference type="Gene3D" id="3.30.200.20">
    <property type="entry name" value="Phosphorylase Kinase, domain 1"/>
    <property type="match status" value="1"/>
</dbReference>
<dbReference type="Gramene" id="ERM95551">
    <property type="protein sequence ID" value="ERM95551"/>
    <property type="gene ID" value="AMTR_s00023p00058100"/>
</dbReference>
<dbReference type="GO" id="GO:0016020">
    <property type="term" value="C:membrane"/>
    <property type="evidence" value="ECO:0007669"/>
    <property type="project" value="UniProtKB-SubCell"/>
</dbReference>
<dbReference type="FunFam" id="3.30.200.20:FF:000486">
    <property type="entry name" value="Leucine-rich repeat receptor-like protein kinase"/>
    <property type="match status" value="1"/>
</dbReference>
<dbReference type="SUPFAM" id="SSF52058">
    <property type="entry name" value="L domain-like"/>
    <property type="match status" value="1"/>
</dbReference>
<evidence type="ECO:0000256" key="10">
    <source>
        <dbReference type="ARBA" id="ARBA00023136"/>
    </source>
</evidence>
<feature type="domain" description="Protein kinase" evidence="14">
    <location>
        <begin position="547"/>
        <end position="823"/>
    </location>
</feature>
<accession>W1NJA9</accession>
<dbReference type="PANTHER" id="PTHR48008:SF6">
    <property type="entry name" value="LEUCINE-RICH REPEAT RECEPTOR-LIKE PROTEIN KINASE IMK3-RELATED"/>
    <property type="match status" value="1"/>
</dbReference>
<dbReference type="CDD" id="cd14066">
    <property type="entry name" value="STKc_IRAK"/>
    <property type="match status" value="1"/>
</dbReference>
<evidence type="ECO:0000256" key="1">
    <source>
        <dbReference type="ARBA" id="ARBA00004167"/>
    </source>
</evidence>
<organism evidence="15 16">
    <name type="scientific">Amborella trichopoda</name>
    <dbReference type="NCBI Taxonomy" id="13333"/>
    <lineage>
        <taxon>Eukaryota</taxon>
        <taxon>Viridiplantae</taxon>
        <taxon>Streptophyta</taxon>
        <taxon>Embryophyta</taxon>
        <taxon>Tracheophyta</taxon>
        <taxon>Spermatophyta</taxon>
        <taxon>Magnoliopsida</taxon>
        <taxon>Amborellales</taxon>
        <taxon>Amborellaceae</taxon>
        <taxon>Amborella</taxon>
    </lineage>
</organism>
<dbReference type="AlphaFoldDB" id="W1NJA9"/>
<dbReference type="Proteomes" id="UP000017836">
    <property type="component" value="Unassembled WGS sequence"/>
</dbReference>
<dbReference type="HOGENOM" id="CLU_000288_22_1_1"/>
<keyword evidence="3" id="KW-0433">Leucine-rich repeat</keyword>
<dbReference type="Pfam" id="PF07714">
    <property type="entry name" value="PK_Tyr_Ser-Thr"/>
    <property type="match status" value="1"/>
</dbReference>
<dbReference type="SMART" id="SM00369">
    <property type="entry name" value="LRR_TYP"/>
    <property type="match status" value="4"/>
</dbReference>
<keyword evidence="7" id="KW-0547">Nucleotide-binding</keyword>
<name>W1NJA9_AMBTC</name>
<evidence type="ECO:0000256" key="13">
    <source>
        <dbReference type="SAM" id="Phobius"/>
    </source>
</evidence>
<evidence type="ECO:0000256" key="6">
    <source>
        <dbReference type="ARBA" id="ARBA00022737"/>
    </source>
</evidence>
<evidence type="ECO:0000256" key="8">
    <source>
        <dbReference type="ARBA" id="ARBA00022840"/>
    </source>
</evidence>
<evidence type="ECO:0000256" key="2">
    <source>
        <dbReference type="ARBA" id="ARBA00022553"/>
    </source>
</evidence>
<feature type="region of interest" description="Disordered" evidence="12">
    <location>
        <begin position="497"/>
        <end position="527"/>
    </location>
</feature>
<comment type="subcellular location">
    <subcellularLocation>
        <location evidence="1">Membrane</location>
        <topology evidence="1">Single-pass membrane protein</topology>
    </subcellularLocation>
</comment>
<dbReference type="SUPFAM" id="SSF56112">
    <property type="entry name" value="Protein kinase-like (PK-like)"/>
    <property type="match status" value="1"/>
</dbReference>
<keyword evidence="10 13" id="KW-0472">Membrane</keyword>
<dbReference type="PRINTS" id="PR00019">
    <property type="entry name" value="LEURICHRPT"/>
</dbReference>
<evidence type="ECO:0000256" key="12">
    <source>
        <dbReference type="SAM" id="MobiDB-lite"/>
    </source>
</evidence>
<keyword evidence="6" id="KW-0677">Repeat</keyword>
<dbReference type="FunFam" id="1.10.510.10:FF:000095">
    <property type="entry name" value="protein STRUBBELIG-RECEPTOR FAMILY 8"/>
    <property type="match status" value="1"/>
</dbReference>
<proteinExistence type="predicted"/>
<dbReference type="FunFam" id="3.80.10.10:FF:000095">
    <property type="entry name" value="LRR receptor-like serine/threonine-protein kinase GSO1"/>
    <property type="match status" value="1"/>
</dbReference>
<dbReference type="OrthoDB" id="1890790at2759"/>
<dbReference type="Gene3D" id="1.10.510.10">
    <property type="entry name" value="Transferase(Phosphotransferase) domain 1"/>
    <property type="match status" value="1"/>
</dbReference>
<gene>
    <name evidence="15" type="ORF">AMTR_s00023p00058100</name>
</gene>
<feature type="transmembrane region" description="Helical" evidence="13">
    <location>
        <begin position="467"/>
        <end position="491"/>
    </location>
</feature>
<keyword evidence="11" id="KW-0675">Receptor</keyword>
<evidence type="ECO:0000256" key="3">
    <source>
        <dbReference type="ARBA" id="ARBA00022614"/>
    </source>
</evidence>
<dbReference type="Pfam" id="PF13855">
    <property type="entry name" value="LRR_8"/>
    <property type="match status" value="3"/>
</dbReference>
<evidence type="ECO:0000256" key="11">
    <source>
        <dbReference type="ARBA" id="ARBA00023170"/>
    </source>
</evidence>
<dbReference type="KEGG" id="atr:18423471"/>
<keyword evidence="16" id="KW-1185">Reference proteome</keyword>
<evidence type="ECO:0000256" key="9">
    <source>
        <dbReference type="ARBA" id="ARBA00022989"/>
    </source>
</evidence>
<dbReference type="InterPro" id="IPR001611">
    <property type="entry name" value="Leu-rich_rpt"/>
</dbReference>
<protein>
    <recommendedName>
        <fullName evidence="14">Protein kinase domain-containing protein</fullName>
    </recommendedName>
</protein>
<dbReference type="PROSITE" id="PS51450">
    <property type="entry name" value="LRR"/>
    <property type="match status" value="2"/>
</dbReference>
<dbReference type="Gene3D" id="3.80.10.10">
    <property type="entry name" value="Ribonuclease Inhibitor"/>
    <property type="match status" value="3"/>
</dbReference>
<evidence type="ECO:0000313" key="15">
    <source>
        <dbReference type="EMBL" id="ERM95551.1"/>
    </source>
</evidence>
<feature type="compositionally biased region" description="Low complexity" evidence="12">
    <location>
        <begin position="829"/>
        <end position="844"/>
    </location>
</feature>
<dbReference type="InterPro" id="IPR001245">
    <property type="entry name" value="Ser-Thr/Tyr_kinase_cat_dom"/>
</dbReference>
<evidence type="ECO:0000256" key="5">
    <source>
        <dbReference type="ARBA" id="ARBA00022729"/>
    </source>
</evidence>
<dbReference type="GO" id="GO:0004672">
    <property type="term" value="F:protein kinase activity"/>
    <property type="evidence" value="ECO:0007669"/>
    <property type="project" value="InterPro"/>
</dbReference>
<dbReference type="InterPro" id="IPR000719">
    <property type="entry name" value="Prot_kinase_dom"/>
</dbReference>
<dbReference type="InterPro" id="IPR032675">
    <property type="entry name" value="LRR_dom_sf"/>
</dbReference>
<keyword evidence="5" id="KW-0732">Signal</keyword>
<dbReference type="Pfam" id="PF08263">
    <property type="entry name" value="LRRNT_2"/>
    <property type="match status" value="1"/>
</dbReference>
<dbReference type="InterPro" id="IPR052451">
    <property type="entry name" value="Ser/Thr_kinase-like"/>
</dbReference>
<dbReference type="InterPro" id="IPR011009">
    <property type="entry name" value="Kinase-like_dom_sf"/>
</dbReference>
<dbReference type="Pfam" id="PF00560">
    <property type="entry name" value="LRR_1"/>
    <property type="match status" value="1"/>
</dbReference>
<evidence type="ECO:0000313" key="16">
    <source>
        <dbReference type="Proteomes" id="UP000017836"/>
    </source>
</evidence>
<keyword evidence="4 13" id="KW-0812">Transmembrane</keyword>
<feature type="region of interest" description="Disordered" evidence="12">
    <location>
        <begin position="822"/>
        <end position="844"/>
    </location>
</feature>